<comment type="catalytic activity">
    <reaction evidence="11">
        <text>a 2'-deoxyribonucleoside 5'-diphosphate + ATP = a 2'-deoxyribonucleoside 5'-triphosphate + ADP</text>
        <dbReference type="Rhea" id="RHEA:44640"/>
        <dbReference type="ChEBI" id="CHEBI:30616"/>
        <dbReference type="ChEBI" id="CHEBI:61560"/>
        <dbReference type="ChEBI" id="CHEBI:73316"/>
        <dbReference type="ChEBI" id="CHEBI:456216"/>
        <dbReference type="EC" id="2.7.4.6"/>
    </reaction>
</comment>
<feature type="binding site" evidence="11 12">
    <location>
        <position position="87"/>
    </location>
    <ligand>
        <name>ATP</name>
        <dbReference type="ChEBI" id="CHEBI:30616"/>
    </ligand>
</feature>
<dbReference type="GO" id="GO:0004550">
    <property type="term" value="F:nucleoside diphosphate kinase activity"/>
    <property type="evidence" value="ECO:0007669"/>
    <property type="project" value="UniProtKB-UniRule"/>
</dbReference>
<comment type="cofactor">
    <cofactor evidence="1 11">
        <name>Mg(2+)</name>
        <dbReference type="ChEBI" id="CHEBI:18420"/>
    </cofactor>
</comment>
<dbReference type="CDD" id="cd04413">
    <property type="entry name" value="NDPk_I"/>
    <property type="match status" value="1"/>
</dbReference>
<comment type="subunit">
    <text evidence="11">Homotetramer.</text>
</comment>
<dbReference type="SUPFAM" id="SSF54919">
    <property type="entry name" value="Nucleoside diphosphate kinase, NDK"/>
    <property type="match status" value="1"/>
</dbReference>
<dbReference type="Pfam" id="PF00334">
    <property type="entry name" value="NDK"/>
    <property type="match status" value="1"/>
</dbReference>
<evidence type="ECO:0000256" key="7">
    <source>
        <dbReference type="ARBA" id="ARBA00022777"/>
    </source>
</evidence>
<dbReference type="KEGG" id="lcc:B488_02460"/>
<feature type="binding site" evidence="11 12">
    <location>
        <position position="93"/>
    </location>
    <ligand>
        <name>ATP</name>
        <dbReference type="ChEBI" id="CHEBI:30616"/>
    </ligand>
</feature>
<dbReference type="RefSeq" id="WP_015272666.1">
    <property type="nucleotide sequence ID" value="NC_019907.1"/>
</dbReference>
<dbReference type="eggNOG" id="COG0105">
    <property type="taxonomic scope" value="Bacteria"/>
</dbReference>
<feature type="binding site" evidence="11 12">
    <location>
        <position position="114"/>
    </location>
    <ligand>
        <name>ATP</name>
        <dbReference type="ChEBI" id="CHEBI:30616"/>
    </ligand>
</feature>
<sequence length="149" mass="16642">MAVECTFSMIKPDAVRRNLTGIITTMLENRGLCVVASKRVWMNKEQAEIFYAVHKNRVFFNELIQTMISGPVIVQVLECDSAILKNREIMGDTDPAKASEGTIRKKFALSIAENSIHGSDSAETARQEIFYWFSGAELVGLGCVMSEQF</sequence>
<keyword evidence="16" id="KW-1185">Reference proteome</keyword>
<comment type="subcellular location">
    <subcellularLocation>
        <location evidence="11">Cytoplasm</location>
    </subcellularLocation>
</comment>
<dbReference type="SMART" id="SM00562">
    <property type="entry name" value="NDK"/>
    <property type="match status" value="1"/>
</dbReference>
<evidence type="ECO:0000256" key="3">
    <source>
        <dbReference type="ARBA" id="ARBA00022553"/>
    </source>
</evidence>
<dbReference type="GO" id="GO:0046872">
    <property type="term" value="F:metal ion binding"/>
    <property type="evidence" value="ECO:0007669"/>
    <property type="project" value="UniProtKB-KW"/>
</dbReference>
<dbReference type="EC" id="2.7.4.6" evidence="11"/>
<feature type="binding site" evidence="11 12">
    <location>
        <position position="104"/>
    </location>
    <ligand>
        <name>ATP</name>
        <dbReference type="ChEBI" id="CHEBI:30616"/>
    </ligand>
</feature>
<keyword evidence="7 11" id="KW-0418">Kinase</keyword>
<keyword evidence="4 11" id="KW-0808">Transferase</keyword>
<gene>
    <name evidence="11" type="primary">ndk</name>
    <name evidence="15" type="ordered locus">B488_02460</name>
</gene>
<dbReference type="EMBL" id="CP003789">
    <property type="protein sequence ID" value="AGA64239.1"/>
    <property type="molecule type" value="Genomic_DNA"/>
</dbReference>
<proteinExistence type="inferred from homology"/>
<evidence type="ECO:0000256" key="2">
    <source>
        <dbReference type="ARBA" id="ARBA00008142"/>
    </source>
</evidence>
<evidence type="ECO:0000256" key="5">
    <source>
        <dbReference type="ARBA" id="ARBA00022723"/>
    </source>
</evidence>
<dbReference type="GO" id="GO:0005737">
    <property type="term" value="C:cytoplasm"/>
    <property type="evidence" value="ECO:0007669"/>
    <property type="project" value="UniProtKB-SubCell"/>
</dbReference>
<name>L0ERW3_LIBCB</name>
<dbReference type="Proteomes" id="UP000010799">
    <property type="component" value="Chromosome"/>
</dbReference>
<feature type="active site" description="Pros-phosphohistidine intermediate" evidence="11 12">
    <location>
        <position position="117"/>
    </location>
</feature>
<dbReference type="AlphaFoldDB" id="L0ERW3"/>
<dbReference type="GO" id="GO:0006228">
    <property type="term" value="P:UTP biosynthetic process"/>
    <property type="evidence" value="ECO:0007669"/>
    <property type="project" value="UniProtKB-UniRule"/>
</dbReference>
<dbReference type="PANTHER" id="PTHR11349">
    <property type="entry name" value="NUCLEOSIDE DIPHOSPHATE KINASE"/>
    <property type="match status" value="1"/>
</dbReference>
<evidence type="ECO:0000313" key="16">
    <source>
        <dbReference type="Proteomes" id="UP000010799"/>
    </source>
</evidence>
<evidence type="ECO:0000256" key="13">
    <source>
        <dbReference type="RuleBase" id="RU004011"/>
    </source>
</evidence>
<dbReference type="FunFam" id="3.30.70.141:FF:000017">
    <property type="entry name" value="Nucleoside diphosphate kinase"/>
    <property type="match status" value="1"/>
</dbReference>
<keyword evidence="8 11" id="KW-0067">ATP-binding</keyword>
<dbReference type="HAMAP" id="MF_00451">
    <property type="entry name" value="NDP_kinase"/>
    <property type="match status" value="1"/>
</dbReference>
<evidence type="ECO:0000256" key="4">
    <source>
        <dbReference type="ARBA" id="ARBA00022679"/>
    </source>
</evidence>
<evidence type="ECO:0000256" key="6">
    <source>
        <dbReference type="ARBA" id="ARBA00022741"/>
    </source>
</evidence>
<dbReference type="STRING" id="1215343.B488_02460"/>
<accession>L0ERW3</accession>
<dbReference type="GO" id="GO:0006183">
    <property type="term" value="P:GTP biosynthetic process"/>
    <property type="evidence" value="ECO:0007669"/>
    <property type="project" value="UniProtKB-UniRule"/>
</dbReference>
<dbReference type="GO" id="GO:0006241">
    <property type="term" value="P:CTP biosynthetic process"/>
    <property type="evidence" value="ECO:0007669"/>
    <property type="project" value="UniProtKB-UniRule"/>
</dbReference>
<keyword evidence="11" id="KW-0963">Cytoplasm</keyword>
<comment type="function">
    <text evidence="11">Major role in the synthesis of nucleoside triphosphates other than ATP. The ATP gamma phosphate is transferred to the NDP beta phosphate via a ping-pong mechanism, using a phosphorylated active-site intermediate.</text>
</comment>
<comment type="catalytic activity">
    <reaction evidence="11">
        <text>a ribonucleoside 5'-diphosphate + ATP = a ribonucleoside 5'-triphosphate + ADP</text>
        <dbReference type="Rhea" id="RHEA:18113"/>
        <dbReference type="ChEBI" id="CHEBI:30616"/>
        <dbReference type="ChEBI" id="CHEBI:57930"/>
        <dbReference type="ChEBI" id="CHEBI:61557"/>
        <dbReference type="ChEBI" id="CHEBI:456216"/>
        <dbReference type="EC" id="2.7.4.6"/>
    </reaction>
</comment>
<reference evidence="15 16" key="1">
    <citation type="journal article" date="2012" name="Stand. Genomic Sci.">
        <title>Complete genome sequence of Liberibacter crescens BT-1.</title>
        <authorList>
            <person name="Leonard M.T."/>
            <person name="Fagen J.R."/>
            <person name="Davis-Richardson A.G."/>
            <person name="Davis M.J."/>
            <person name="Triplett E.W."/>
        </authorList>
    </citation>
    <scope>NUCLEOTIDE SEQUENCE [LARGE SCALE GENOMIC DNA]</scope>
    <source>
        <strain evidence="15 16">BT-1</strain>
    </source>
</reference>
<feature type="binding site" evidence="11 12">
    <location>
        <position position="59"/>
    </location>
    <ligand>
        <name>ATP</name>
        <dbReference type="ChEBI" id="CHEBI:30616"/>
    </ligand>
</feature>
<keyword evidence="9 11" id="KW-0460">Magnesium</keyword>
<dbReference type="InterPro" id="IPR001564">
    <property type="entry name" value="Nucleoside_diP_kinase"/>
</dbReference>
<evidence type="ECO:0000313" key="15">
    <source>
        <dbReference type="EMBL" id="AGA64239.1"/>
    </source>
</evidence>
<protein>
    <recommendedName>
        <fullName evidence="11">Nucleoside diphosphate kinase</fullName>
        <shortName evidence="11">NDK</shortName>
        <shortName evidence="11">NDP kinase</shortName>
        <ecNumber evidence="11">2.7.4.6</ecNumber>
    </recommendedName>
    <alternativeName>
        <fullName evidence="11">Nucleoside-2-P kinase</fullName>
    </alternativeName>
</protein>
<dbReference type="PATRIC" id="fig|1215343.11.peg.255"/>
<dbReference type="PRINTS" id="PR01243">
    <property type="entry name" value="NUCDPKINASE"/>
</dbReference>
<keyword evidence="5 11" id="KW-0479">Metal-binding</keyword>
<comment type="similarity">
    <text evidence="2 11 12 13">Belongs to the NDK family.</text>
</comment>
<organism evidence="15 16">
    <name type="scientific">Liberibacter crescens (strain BT-1)</name>
    <dbReference type="NCBI Taxonomy" id="1215343"/>
    <lineage>
        <taxon>Bacteria</taxon>
        <taxon>Pseudomonadati</taxon>
        <taxon>Pseudomonadota</taxon>
        <taxon>Alphaproteobacteria</taxon>
        <taxon>Hyphomicrobiales</taxon>
        <taxon>Rhizobiaceae</taxon>
        <taxon>Liberibacter</taxon>
    </lineage>
</organism>
<evidence type="ECO:0000256" key="10">
    <source>
        <dbReference type="ARBA" id="ARBA00023080"/>
    </source>
</evidence>
<keyword evidence="3 11" id="KW-0597">Phosphoprotein</keyword>
<dbReference type="InterPro" id="IPR036850">
    <property type="entry name" value="NDK-like_dom_sf"/>
</dbReference>
<dbReference type="PROSITE" id="PS51374">
    <property type="entry name" value="NDPK_LIKE"/>
    <property type="match status" value="1"/>
</dbReference>
<feature type="binding site" evidence="11 12">
    <location>
        <position position="11"/>
    </location>
    <ligand>
        <name>ATP</name>
        <dbReference type="ChEBI" id="CHEBI:30616"/>
    </ligand>
</feature>
<dbReference type="Gene3D" id="3.30.70.141">
    <property type="entry name" value="Nucleoside diphosphate kinase-like domain"/>
    <property type="match status" value="1"/>
</dbReference>
<keyword evidence="10 11" id="KW-0546">Nucleotide metabolism</keyword>
<evidence type="ECO:0000259" key="14">
    <source>
        <dbReference type="SMART" id="SM00562"/>
    </source>
</evidence>
<feature type="domain" description="Nucleoside diphosphate kinase-like" evidence="14">
    <location>
        <begin position="3"/>
        <end position="140"/>
    </location>
</feature>
<evidence type="ECO:0000256" key="9">
    <source>
        <dbReference type="ARBA" id="ARBA00022842"/>
    </source>
</evidence>
<evidence type="ECO:0000256" key="1">
    <source>
        <dbReference type="ARBA" id="ARBA00001946"/>
    </source>
</evidence>
<evidence type="ECO:0000256" key="12">
    <source>
        <dbReference type="PROSITE-ProRule" id="PRU00706"/>
    </source>
</evidence>
<evidence type="ECO:0000256" key="8">
    <source>
        <dbReference type="ARBA" id="ARBA00022840"/>
    </source>
</evidence>
<keyword evidence="6 11" id="KW-0547">Nucleotide-binding</keyword>
<dbReference type="InterPro" id="IPR034907">
    <property type="entry name" value="NDK-like_dom"/>
</dbReference>
<dbReference type="HOGENOM" id="CLU_060216_8_1_5"/>
<evidence type="ECO:0000256" key="11">
    <source>
        <dbReference type="HAMAP-Rule" id="MF_00451"/>
    </source>
</evidence>
<dbReference type="NCBIfam" id="NF001908">
    <property type="entry name" value="PRK00668.1"/>
    <property type="match status" value="1"/>
</dbReference>
<dbReference type="GO" id="GO:0005524">
    <property type="term" value="F:ATP binding"/>
    <property type="evidence" value="ECO:0007669"/>
    <property type="project" value="UniProtKB-UniRule"/>
</dbReference>